<dbReference type="PANTHER" id="PTHR42870:SF6">
    <property type="entry name" value="ACETYL-COA C-ACYLTRANSFERASE"/>
    <property type="match status" value="1"/>
</dbReference>
<dbReference type="EC" id="2.3.1.9" evidence="4"/>
<dbReference type="InterPro" id="IPR016039">
    <property type="entry name" value="Thiolase-like"/>
</dbReference>
<dbReference type="Gene3D" id="3.40.47.10">
    <property type="match status" value="1"/>
</dbReference>
<organism evidence="4">
    <name type="scientific">uncultured marine thaumarchaeote KM3_55_F05</name>
    <dbReference type="NCBI Taxonomy" id="1456198"/>
    <lineage>
        <taxon>Archaea</taxon>
        <taxon>Nitrososphaerota</taxon>
        <taxon>environmental samples</taxon>
    </lineage>
</organism>
<feature type="domain" description="Thiolase N-terminal" evidence="2">
    <location>
        <begin position="5"/>
        <end position="209"/>
    </location>
</feature>
<evidence type="ECO:0000259" key="3">
    <source>
        <dbReference type="Pfam" id="PF22691"/>
    </source>
</evidence>
<dbReference type="GO" id="GO:0003985">
    <property type="term" value="F:acetyl-CoA C-acetyltransferase activity"/>
    <property type="evidence" value="ECO:0007669"/>
    <property type="project" value="UniProtKB-EC"/>
</dbReference>
<accession>A0A075H7D6</accession>
<dbReference type="Pfam" id="PF22691">
    <property type="entry name" value="Thiolase_C_1"/>
    <property type="match status" value="1"/>
</dbReference>
<dbReference type="PANTHER" id="PTHR42870">
    <property type="entry name" value="ACETYL-COA C-ACETYLTRANSFERASE"/>
    <property type="match status" value="1"/>
</dbReference>
<dbReference type="InterPro" id="IPR002155">
    <property type="entry name" value="Thiolase"/>
</dbReference>
<dbReference type="SUPFAM" id="SSF53901">
    <property type="entry name" value="Thiolase-like"/>
    <property type="match status" value="1"/>
</dbReference>
<keyword evidence="1" id="KW-0414">Isoprene biosynthesis</keyword>
<sequence>MNRVALVAGGLARFGKRAASWRDLAAEGGKATLEDLPGLSPEKIDGVIVATADEEPYLAAVTSEILGIKPKIATRVENLCSSGGTAITIAYSLISSGLINKVLVLGVEKMSHRQTVPLLEWDFTRGGVLMPAAWGAVYAQKHMEKFGTTEEQLALISVKNHRLSSMNPFAHFQKPVTLSEVMSSRHVVTPLKLYDCCSKSDGAAGVILAGEDEARSLTDTPVWIKGLGESSQGATFGNVNPEYVTWPCVKIAAKEAYQTARVEANKIDLAMLHDAFTINEIIEYEDLGFARKGEGGQFIEQGQSEIGGKVAVNTHGGLIGVGHPIGATGVAQAVEILAQFRGTAGKRQVGRVENGLTLNLSASVSTGNVIIYGRNSH</sequence>
<name>A0A075H7D6_9ARCH</name>
<evidence type="ECO:0000256" key="1">
    <source>
        <dbReference type="ARBA" id="ARBA00023229"/>
    </source>
</evidence>
<gene>
    <name evidence="4" type="primary">atoB</name>
</gene>
<dbReference type="CDD" id="cd00829">
    <property type="entry name" value="SCP-x_thiolase"/>
    <property type="match status" value="1"/>
</dbReference>
<dbReference type="InterPro" id="IPR055140">
    <property type="entry name" value="Thiolase_C_2"/>
</dbReference>
<feature type="domain" description="Thiolase C-terminal" evidence="3">
    <location>
        <begin position="246"/>
        <end position="374"/>
    </location>
</feature>
<dbReference type="InterPro" id="IPR020616">
    <property type="entry name" value="Thiolase_N"/>
</dbReference>
<dbReference type="Pfam" id="PF00108">
    <property type="entry name" value="Thiolase_N"/>
    <property type="match status" value="1"/>
</dbReference>
<evidence type="ECO:0000259" key="2">
    <source>
        <dbReference type="Pfam" id="PF00108"/>
    </source>
</evidence>
<reference evidence="4" key="1">
    <citation type="journal article" date="2014" name="Genome Biol. Evol.">
        <title>Pangenome evidence for extensive interdomain horizontal transfer affecting lineage core and shell genes in uncultured planktonic thaumarchaeota and euryarchaeota.</title>
        <authorList>
            <person name="Deschamps P."/>
            <person name="Zivanovic Y."/>
            <person name="Moreira D."/>
            <person name="Rodriguez-Valera F."/>
            <person name="Lopez-Garcia P."/>
        </authorList>
    </citation>
    <scope>NUCLEOTIDE SEQUENCE</scope>
</reference>
<proteinExistence type="predicted"/>
<evidence type="ECO:0000313" key="4">
    <source>
        <dbReference type="EMBL" id="AIF12396.1"/>
    </source>
</evidence>
<dbReference type="AlphaFoldDB" id="A0A075H7D6"/>
<keyword evidence="4" id="KW-0012">Acyltransferase</keyword>
<dbReference type="PIRSF" id="PIRSF000429">
    <property type="entry name" value="Ac-CoA_Ac_transf"/>
    <property type="match status" value="1"/>
</dbReference>
<dbReference type="EMBL" id="KF900944">
    <property type="protein sequence ID" value="AIF12396.1"/>
    <property type="molecule type" value="Genomic_DNA"/>
</dbReference>
<protein>
    <submittedName>
        <fullName evidence="4">3-ketoacyl-CoA thiolase (AcaB-1) (AtoB)</fullName>
        <ecNumber evidence="4">2.3.1.9</ecNumber>
    </submittedName>
</protein>
<dbReference type="GO" id="GO:0008299">
    <property type="term" value="P:isoprenoid biosynthetic process"/>
    <property type="evidence" value="ECO:0007669"/>
    <property type="project" value="UniProtKB-KW"/>
</dbReference>
<keyword evidence="4" id="KW-0808">Transferase</keyword>